<protein>
    <submittedName>
        <fullName evidence="2">Glutamyl-tRNA amidotransferase</fullName>
    </submittedName>
</protein>
<dbReference type="PATRIC" id="fig|1674920.3.peg.1292"/>
<keyword evidence="3" id="KW-1185">Reference proteome</keyword>
<evidence type="ECO:0000259" key="1">
    <source>
        <dbReference type="Pfam" id="PF01425"/>
    </source>
</evidence>
<dbReference type="PANTHER" id="PTHR11895">
    <property type="entry name" value="TRANSAMIDASE"/>
    <property type="match status" value="1"/>
</dbReference>
<dbReference type="EMBL" id="LFMW01000011">
    <property type="protein sequence ID" value="KMT54489.1"/>
    <property type="molecule type" value="Genomic_DNA"/>
</dbReference>
<evidence type="ECO:0000313" key="2">
    <source>
        <dbReference type="EMBL" id="KMT54489.1"/>
    </source>
</evidence>
<organism evidence="2 3">
    <name type="scientific">Pseudomonas fildesensis</name>
    <dbReference type="NCBI Taxonomy" id="1674920"/>
    <lineage>
        <taxon>Bacteria</taxon>
        <taxon>Pseudomonadati</taxon>
        <taxon>Pseudomonadota</taxon>
        <taxon>Gammaproteobacteria</taxon>
        <taxon>Pseudomonadales</taxon>
        <taxon>Pseudomonadaceae</taxon>
        <taxon>Pseudomonas</taxon>
    </lineage>
</organism>
<comment type="caution">
    <text evidence="2">The sequence shown here is derived from an EMBL/GenBank/DDBJ whole genome shotgun (WGS) entry which is preliminary data.</text>
</comment>
<feature type="domain" description="Amidase" evidence="1">
    <location>
        <begin position="26"/>
        <end position="413"/>
    </location>
</feature>
<gene>
    <name evidence="2" type="ORF">ACR52_16805</name>
</gene>
<dbReference type="PANTHER" id="PTHR11895:SF151">
    <property type="entry name" value="GLUTAMYL-TRNA(GLN) AMIDOTRANSFERASE SUBUNIT A"/>
    <property type="match status" value="1"/>
</dbReference>
<dbReference type="OrthoDB" id="9811471at2"/>
<dbReference type="SUPFAM" id="SSF75304">
    <property type="entry name" value="Amidase signature (AS) enzymes"/>
    <property type="match status" value="1"/>
</dbReference>
<dbReference type="GO" id="GO:0016740">
    <property type="term" value="F:transferase activity"/>
    <property type="evidence" value="ECO:0007669"/>
    <property type="project" value="UniProtKB-KW"/>
</dbReference>
<dbReference type="InterPro" id="IPR023631">
    <property type="entry name" value="Amidase_dom"/>
</dbReference>
<evidence type="ECO:0000313" key="3">
    <source>
        <dbReference type="Proteomes" id="UP000037551"/>
    </source>
</evidence>
<dbReference type="Pfam" id="PF01425">
    <property type="entry name" value="Amidase"/>
    <property type="match status" value="1"/>
</dbReference>
<dbReference type="Gene3D" id="3.90.1300.10">
    <property type="entry name" value="Amidase signature (AS) domain"/>
    <property type="match status" value="1"/>
</dbReference>
<proteinExistence type="predicted"/>
<dbReference type="AlphaFoldDB" id="A0A0J8G0F2"/>
<sequence length="435" mass="47348">MHKFEKSDATSLSEMVLADIVSADTVTEYFLDCVELREQSIKAFVSFDPSRVRAQAAQLKKSHAKGLLAGVPVGIKDNYDTMDHPTRFYSPIYDDNCPSRDAHVVSLLRQAGAVIMGKTHTTEFAYMHTGPTRNPHDLDRTPGSSSAGSAAGMAAGFFPIALGTQTAGSLIKPASYCGLYAFKPSYGLVSLEGVKPLAPSFDTVGWYGRSVRDLALMAQVLIPGFPKLNHERNFRSFGFCRTARWDQIDEDVAKALEAAVEDLRSAGHQVSEVLLPEEFAAVFDDHLLINDCEGARSFSKELKMHPDKLSVELLAMFERARLTTWEQESAAKRRLARLAPVLEEIFRPFDAVLGASCGSVAPLGLEVTGPSDFCKFWMAFGLPQINIPLGRPAGALPVGLQVVGGFRSDCHLLQAAEQIDAVLRNGKHSATSTIV</sequence>
<dbReference type="STRING" id="1674920.ACR52_16805"/>
<dbReference type="Proteomes" id="UP000037551">
    <property type="component" value="Unassembled WGS sequence"/>
</dbReference>
<dbReference type="RefSeq" id="WP_048726441.1">
    <property type="nucleotide sequence ID" value="NZ_LFMW01000011.1"/>
</dbReference>
<accession>A0A0J8G0F2</accession>
<name>A0A0J8G0F2_9PSED</name>
<dbReference type="InterPro" id="IPR036928">
    <property type="entry name" value="AS_sf"/>
</dbReference>
<reference evidence="2 3" key="1">
    <citation type="submission" date="2015-06" db="EMBL/GenBank/DDBJ databases">
        <title>Draft genome sequence of an Antarctic Pseudomonas sp. strain KG01 with full potential for biotechnological applications.</title>
        <authorList>
            <person name="Pavlov M.S."/>
            <person name="Lira F."/>
            <person name="Martinez J.L."/>
            <person name="Marshall S.H."/>
        </authorList>
    </citation>
    <scope>NUCLEOTIDE SEQUENCE [LARGE SCALE GENOMIC DNA]</scope>
    <source>
        <strain evidence="2 3">KG01</strain>
    </source>
</reference>
<dbReference type="InterPro" id="IPR000120">
    <property type="entry name" value="Amidase"/>
</dbReference>
<keyword evidence="2" id="KW-0808">Transferase</keyword>